<proteinExistence type="inferred from homology"/>
<dbReference type="NCBIfam" id="NF008229">
    <property type="entry name" value="PRK10996.1"/>
    <property type="match status" value="1"/>
</dbReference>
<protein>
    <recommendedName>
        <fullName evidence="7">Thioredoxin</fullName>
    </recommendedName>
</protein>
<dbReference type="InterPro" id="IPR017937">
    <property type="entry name" value="Thioredoxin_CS"/>
</dbReference>
<evidence type="ECO:0000256" key="5">
    <source>
        <dbReference type="ARBA" id="ARBA00023157"/>
    </source>
</evidence>
<keyword evidence="6" id="KW-0676">Redox-active center</keyword>
<dbReference type="SUPFAM" id="SSF52833">
    <property type="entry name" value="Thioredoxin-like"/>
    <property type="match status" value="1"/>
</dbReference>
<evidence type="ECO:0000313" key="9">
    <source>
        <dbReference type="EMBL" id="SIS41164.1"/>
    </source>
</evidence>
<dbReference type="Pfam" id="PF21352">
    <property type="entry name" value="Zn_ribbon_Thio2"/>
    <property type="match status" value="1"/>
</dbReference>
<dbReference type="Gene3D" id="2.30.30.380">
    <property type="entry name" value="Zn-finger domain of Sec23/24"/>
    <property type="match status" value="1"/>
</dbReference>
<dbReference type="OrthoDB" id="9790390at2"/>
<dbReference type="STRING" id="484498.SAMN05421686_10152"/>
<evidence type="ECO:0000256" key="4">
    <source>
        <dbReference type="ARBA" id="ARBA00022982"/>
    </source>
</evidence>
<dbReference type="Proteomes" id="UP000185639">
    <property type="component" value="Unassembled WGS sequence"/>
</dbReference>
<keyword evidence="4" id="KW-0249">Electron transport</keyword>
<evidence type="ECO:0000256" key="1">
    <source>
        <dbReference type="ARBA" id="ARBA00008987"/>
    </source>
</evidence>
<dbReference type="NCBIfam" id="TIGR01068">
    <property type="entry name" value="thioredoxin"/>
    <property type="match status" value="1"/>
</dbReference>
<organism evidence="9 10">
    <name type="scientific">Thalassolituus maritimus</name>
    <dbReference type="NCBI Taxonomy" id="484498"/>
    <lineage>
        <taxon>Bacteria</taxon>
        <taxon>Pseudomonadati</taxon>
        <taxon>Pseudomonadota</taxon>
        <taxon>Gammaproteobacteria</taxon>
        <taxon>Oceanospirillales</taxon>
        <taxon>Oceanospirillaceae</taxon>
        <taxon>Thalassolituus</taxon>
    </lineage>
</organism>
<evidence type="ECO:0000313" key="10">
    <source>
        <dbReference type="Proteomes" id="UP000185639"/>
    </source>
</evidence>
<dbReference type="InterPro" id="IPR049299">
    <property type="entry name" value="Thio2_N"/>
</dbReference>
<dbReference type="CDD" id="cd02947">
    <property type="entry name" value="TRX_family"/>
    <property type="match status" value="1"/>
</dbReference>
<dbReference type="PROSITE" id="PS51352">
    <property type="entry name" value="THIOREDOXIN_2"/>
    <property type="match status" value="1"/>
</dbReference>
<reference evidence="10" key="1">
    <citation type="submission" date="2017-01" db="EMBL/GenBank/DDBJ databases">
        <authorList>
            <person name="Varghese N."/>
            <person name="Submissions S."/>
        </authorList>
    </citation>
    <scope>NUCLEOTIDE SEQUENCE [LARGE SCALE GENOMIC DNA]</scope>
    <source>
        <strain evidence="10">DSM 24913</strain>
    </source>
</reference>
<name>A0A1N7IVU2_9GAMM</name>
<dbReference type="FunFam" id="3.40.30.10:FF:000001">
    <property type="entry name" value="Thioredoxin"/>
    <property type="match status" value="1"/>
</dbReference>
<dbReference type="RefSeq" id="WP_076513198.1">
    <property type="nucleotide sequence ID" value="NZ_FTOH01000001.1"/>
</dbReference>
<dbReference type="Gene3D" id="3.40.30.10">
    <property type="entry name" value="Glutaredoxin"/>
    <property type="match status" value="1"/>
</dbReference>
<dbReference type="PRINTS" id="PR00421">
    <property type="entry name" value="THIOREDOXIN"/>
</dbReference>
<dbReference type="GO" id="GO:0046872">
    <property type="term" value="F:metal ion binding"/>
    <property type="evidence" value="ECO:0007669"/>
    <property type="project" value="UniProtKB-KW"/>
</dbReference>
<dbReference type="InterPro" id="IPR005746">
    <property type="entry name" value="Thioredoxin"/>
</dbReference>
<dbReference type="PROSITE" id="PS00194">
    <property type="entry name" value="THIOREDOXIN_1"/>
    <property type="match status" value="1"/>
</dbReference>
<keyword evidence="5" id="KW-1015">Disulfide bond</keyword>
<dbReference type="EMBL" id="FTOH01000001">
    <property type="protein sequence ID" value="SIS41164.1"/>
    <property type="molecule type" value="Genomic_DNA"/>
</dbReference>
<gene>
    <name evidence="9" type="ORF">SAMN05421686_10152</name>
</gene>
<dbReference type="GO" id="GO:0015035">
    <property type="term" value="F:protein-disulfide reductase activity"/>
    <property type="evidence" value="ECO:0007669"/>
    <property type="project" value="UniProtKB-UniRule"/>
</dbReference>
<keyword evidence="10" id="KW-1185">Reference proteome</keyword>
<evidence type="ECO:0000256" key="2">
    <source>
        <dbReference type="ARBA" id="ARBA00022448"/>
    </source>
</evidence>
<dbReference type="PANTHER" id="PTHR45663">
    <property type="entry name" value="GEO12009P1"/>
    <property type="match status" value="1"/>
</dbReference>
<sequence length="144" mass="15889">MHTTCPDCGAINRIPENKRNQPGQCGKCKSTLFTGTVAELNDASFQRFIAKNDLPVVVDFWASWCGPCQMMAPIFKEVAATLPFQARFAKVNTEHAQQTAAQFAIRSIPTLLVFKNGEVVDQLAGALPAQQLKQWVQQALIKAR</sequence>
<evidence type="ECO:0000256" key="7">
    <source>
        <dbReference type="NCBIfam" id="TIGR01068"/>
    </source>
</evidence>
<feature type="domain" description="Thioredoxin" evidence="8">
    <location>
        <begin position="15"/>
        <end position="141"/>
    </location>
</feature>
<evidence type="ECO:0000256" key="3">
    <source>
        <dbReference type="ARBA" id="ARBA00022723"/>
    </source>
</evidence>
<dbReference type="InterPro" id="IPR036249">
    <property type="entry name" value="Thioredoxin-like_sf"/>
</dbReference>
<keyword evidence="3" id="KW-0479">Metal-binding</keyword>
<accession>A0A1N7IVU2</accession>
<evidence type="ECO:0000256" key="6">
    <source>
        <dbReference type="ARBA" id="ARBA00023284"/>
    </source>
</evidence>
<dbReference type="GO" id="GO:0005829">
    <property type="term" value="C:cytosol"/>
    <property type="evidence" value="ECO:0007669"/>
    <property type="project" value="TreeGrafter"/>
</dbReference>
<keyword evidence="2" id="KW-0813">Transport</keyword>
<dbReference type="AlphaFoldDB" id="A0A1N7IVU2"/>
<evidence type="ECO:0000259" key="8">
    <source>
        <dbReference type="PROSITE" id="PS51352"/>
    </source>
</evidence>
<dbReference type="PANTHER" id="PTHR45663:SF40">
    <property type="entry name" value="THIOREDOXIN 2"/>
    <property type="match status" value="1"/>
</dbReference>
<dbReference type="InterPro" id="IPR013766">
    <property type="entry name" value="Thioredoxin_domain"/>
</dbReference>
<dbReference type="Pfam" id="PF00085">
    <property type="entry name" value="Thioredoxin"/>
    <property type="match status" value="1"/>
</dbReference>
<comment type="similarity">
    <text evidence="1">Belongs to the thioredoxin family.</text>
</comment>